<accession>A0AAW2NMZ5</accession>
<reference evidence="3" key="1">
    <citation type="submission" date="2020-06" db="EMBL/GenBank/DDBJ databases">
        <authorList>
            <person name="Li T."/>
            <person name="Hu X."/>
            <person name="Zhang T."/>
            <person name="Song X."/>
            <person name="Zhang H."/>
            <person name="Dai N."/>
            <person name="Sheng W."/>
            <person name="Hou X."/>
            <person name="Wei L."/>
        </authorList>
    </citation>
    <scope>NUCLEOTIDE SEQUENCE</scope>
    <source>
        <strain evidence="3">G01</strain>
        <tissue evidence="3">Leaf</tissue>
    </source>
</reference>
<comment type="caution">
    <text evidence="3">The sequence shown here is derived from an EMBL/GenBank/DDBJ whole genome shotgun (WGS) entry which is preliminary data.</text>
</comment>
<evidence type="ECO:0000256" key="1">
    <source>
        <dbReference type="SAM" id="Coils"/>
    </source>
</evidence>
<evidence type="ECO:0000313" key="3">
    <source>
        <dbReference type="EMBL" id="KAL0344382.1"/>
    </source>
</evidence>
<feature type="compositionally biased region" description="Basic and acidic residues" evidence="2">
    <location>
        <begin position="149"/>
        <end position="187"/>
    </location>
</feature>
<feature type="region of interest" description="Disordered" evidence="2">
    <location>
        <begin position="137"/>
        <end position="208"/>
    </location>
</feature>
<dbReference type="AlphaFoldDB" id="A0AAW2NMZ5"/>
<feature type="compositionally biased region" description="Polar residues" evidence="2">
    <location>
        <begin position="137"/>
        <end position="148"/>
    </location>
</feature>
<evidence type="ECO:0000256" key="2">
    <source>
        <dbReference type="SAM" id="MobiDB-lite"/>
    </source>
</evidence>
<proteinExistence type="predicted"/>
<gene>
    <name evidence="3" type="ORF">Sangu_1325600</name>
</gene>
<feature type="coiled-coil region" evidence="1">
    <location>
        <begin position="81"/>
        <end position="108"/>
    </location>
</feature>
<sequence>MRPQGATEDVDFELKSGLIHLLPTFRGLAGLFEANRSLVDAASGCALYDKTPTEARKLITTIAANNQQFGNTSDNPPRMVNEETRASIQNLESQKSQLASSVSRLESQGKLPSQTIINPKQNVSAITVCSEKELQFENSTRRGQAQQGKTEDSIERGHVEQGKNREELKILPKQSEKSNLTHEEHPKVLVPKLPSQRDLPSPERGKRRGRFLKLYAKLSHKISSKKLPGQVLKPASPSAKVRDSLSIKAKNVAENTRDIIMVEHPSQL</sequence>
<name>A0AAW2NMZ5_9LAMI</name>
<protein>
    <submittedName>
        <fullName evidence="3">Uncharacterized protein</fullName>
    </submittedName>
</protein>
<organism evidence="3">
    <name type="scientific">Sesamum angustifolium</name>
    <dbReference type="NCBI Taxonomy" id="2727405"/>
    <lineage>
        <taxon>Eukaryota</taxon>
        <taxon>Viridiplantae</taxon>
        <taxon>Streptophyta</taxon>
        <taxon>Embryophyta</taxon>
        <taxon>Tracheophyta</taxon>
        <taxon>Spermatophyta</taxon>
        <taxon>Magnoliopsida</taxon>
        <taxon>eudicotyledons</taxon>
        <taxon>Gunneridae</taxon>
        <taxon>Pentapetalae</taxon>
        <taxon>asterids</taxon>
        <taxon>lamiids</taxon>
        <taxon>Lamiales</taxon>
        <taxon>Pedaliaceae</taxon>
        <taxon>Sesamum</taxon>
    </lineage>
</organism>
<dbReference type="EMBL" id="JACGWK010000007">
    <property type="protein sequence ID" value="KAL0344382.1"/>
    <property type="molecule type" value="Genomic_DNA"/>
</dbReference>
<keyword evidence="1" id="KW-0175">Coiled coil</keyword>
<reference evidence="3" key="2">
    <citation type="journal article" date="2024" name="Plant">
        <title>Genomic evolution and insights into agronomic trait innovations of Sesamum species.</title>
        <authorList>
            <person name="Miao H."/>
            <person name="Wang L."/>
            <person name="Qu L."/>
            <person name="Liu H."/>
            <person name="Sun Y."/>
            <person name="Le M."/>
            <person name="Wang Q."/>
            <person name="Wei S."/>
            <person name="Zheng Y."/>
            <person name="Lin W."/>
            <person name="Duan Y."/>
            <person name="Cao H."/>
            <person name="Xiong S."/>
            <person name="Wang X."/>
            <person name="Wei L."/>
            <person name="Li C."/>
            <person name="Ma Q."/>
            <person name="Ju M."/>
            <person name="Zhao R."/>
            <person name="Li G."/>
            <person name="Mu C."/>
            <person name="Tian Q."/>
            <person name="Mei H."/>
            <person name="Zhang T."/>
            <person name="Gao T."/>
            <person name="Zhang H."/>
        </authorList>
    </citation>
    <scope>NUCLEOTIDE SEQUENCE</scope>
    <source>
        <strain evidence="3">G01</strain>
    </source>
</reference>